<feature type="coiled-coil region" evidence="7">
    <location>
        <begin position="76"/>
        <end position="103"/>
    </location>
</feature>
<evidence type="ECO:0000256" key="2">
    <source>
        <dbReference type="ARBA" id="ARBA00008029"/>
    </source>
</evidence>
<feature type="coiled-coil region" evidence="7">
    <location>
        <begin position="615"/>
        <end position="642"/>
    </location>
</feature>
<organism evidence="9 10">
    <name type="scientific">Priapulus caudatus</name>
    <name type="common">Priapulid worm</name>
    <dbReference type="NCBI Taxonomy" id="37621"/>
    <lineage>
        <taxon>Eukaryota</taxon>
        <taxon>Metazoa</taxon>
        <taxon>Ecdysozoa</taxon>
        <taxon>Scalidophora</taxon>
        <taxon>Priapulida</taxon>
        <taxon>Priapulimorpha</taxon>
        <taxon>Priapulimorphida</taxon>
        <taxon>Priapulidae</taxon>
        <taxon>Priapulus</taxon>
    </lineage>
</organism>
<dbReference type="Gene3D" id="3.30.457.60">
    <property type="match status" value="1"/>
</dbReference>
<accession>A0ABM1E5X9</accession>
<keyword evidence="6" id="KW-0131">Cell cycle</keyword>
<evidence type="ECO:0000256" key="5">
    <source>
        <dbReference type="ARBA" id="ARBA00023242"/>
    </source>
</evidence>
<dbReference type="SUPFAM" id="SSF75704">
    <property type="entry name" value="Mitotic arrest deficient-like 1, Mad1"/>
    <property type="match status" value="1"/>
</dbReference>
<dbReference type="Proteomes" id="UP000695022">
    <property type="component" value="Unplaced"/>
</dbReference>
<gene>
    <name evidence="10" type="primary">LOC106809141</name>
</gene>
<comment type="similarity">
    <text evidence="2">Belongs to the MAD1 family.</text>
</comment>
<keyword evidence="3" id="KW-0132">Cell division</keyword>
<evidence type="ECO:0000313" key="9">
    <source>
        <dbReference type="Proteomes" id="UP000695022"/>
    </source>
</evidence>
<dbReference type="Gene3D" id="1.20.5.170">
    <property type="match status" value="1"/>
</dbReference>
<evidence type="ECO:0000256" key="6">
    <source>
        <dbReference type="ARBA" id="ARBA00023306"/>
    </source>
</evidence>
<evidence type="ECO:0000256" key="4">
    <source>
        <dbReference type="ARBA" id="ARBA00022776"/>
    </source>
</evidence>
<protein>
    <submittedName>
        <fullName evidence="10">Mitotic spindle assembly checkpoint protein MAD1-like</fullName>
    </submittedName>
</protein>
<evidence type="ECO:0000256" key="7">
    <source>
        <dbReference type="SAM" id="Coils"/>
    </source>
</evidence>
<dbReference type="Gene3D" id="6.10.250.90">
    <property type="match status" value="1"/>
</dbReference>
<name>A0ABM1E5X9_PRICU</name>
<dbReference type="PANTHER" id="PTHR23168">
    <property type="entry name" value="MITOTIC SPINDLE ASSEMBLY CHECKPOINT PROTEIN MAD1 MITOTIC ARREST DEFICIENT-LIKE PROTEIN 1"/>
    <property type="match status" value="1"/>
</dbReference>
<dbReference type="RefSeq" id="XP_014667600.1">
    <property type="nucleotide sequence ID" value="XM_014812114.1"/>
</dbReference>
<comment type="subcellular location">
    <subcellularLocation>
        <location evidence="1">Nucleus</location>
    </subcellularLocation>
</comment>
<keyword evidence="5" id="KW-0539">Nucleus</keyword>
<evidence type="ECO:0000256" key="3">
    <source>
        <dbReference type="ARBA" id="ARBA00022618"/>
    </source>
</evidence>
<dbReference type="PANTHER" id="PTHR23168:SF0">
    <property type="entry name" value="MITOTIC SPINDLE ASSEMBLY CHECKPOINT PROTEIN MAD1"/>
    <property type="match status" value="1"/>
</dbReference>
<keyword evidence="7" id="KW-0175">Coiled coil</keyword>
<keyword evidence="4" id="KW-0498">Mitosis</keyword>
<sequence length="736" mass="84601">MSGEDVVHDNTVVIRMMSDLHKYIGNPTQQLKQDDTIEKESPPGNRTGVSNTSCSILDVTEAFAPDMPRSAFEKYQRALTAELVSVEAKVVQLESELAFQRNEKACTIVELEKNYTILKQGKIRDDEKYADLQQKLRYVVEREKATKEQLQQCKKNLDAARGGPNQKFINLQREKHKLEAELNEVKQTTGNIIAEHELELQRKDSEIATCVNQLEEMKAQQRQLLKRQRTTANRQQQEEDLKLKLAVAEHRNRELEEKISRLHEAEFVSKSISSSLSKLSELEAENRRLIDDNNYLRSTTENTLLYKEKADGLETALARANDRFNELLHVEALNEELTSKLKRWEAFAINTAGVLKSPEEYSVSVAEQQQREAVLTQQMGEVKASNHVYKERCANQQQEIDKLKESEQQPKSNIKPEILRKLQKKLVFVMTERDGYKRIIDTYDSEMTINYQSLERQRLAELQSMLDAYKKRVEQLEADAGLTLQVGKQEVAGAAVDSSSVAREVLELKQELEKLTAEKQKLAADKEAWEMRTEQRSMQGDYDPRHTKVVHFERNPAAISTQRRAGELEALRGECEMLRARVLILEAGGSGRGDVLDLTAQVQEKVQGQPSSKQVDEVKNQLQSLELKNKRLIEAFRKTSQEFREVCYMLLGYQIDMPCNSQYRLRSMYAESPDDHLLFQIQHQNKEGLQLLESEYMKTTTVKELMDTYLKQSNSIPAFLSSLTLDLFNKQTTIFA</sequence>
<feature type="coiled-coil region" evidence="7">
    <location>
        <begin position="140"/>
        <end position="299"/>
    </location>
</feature>
<dbReference type="Pfam" id="PF05557">
    <property type="entry name" value="MAD"/>
    <property type="match status" value="1"/>
</dbReference>
<dbReference type="InterPro" id="IPR008672">
    <property type="entry name" value="Mad1"/>
</dbReference>
<reference evidence="10" key="1">
    <citation type="submission" date="2025-08" db="UniProtKB">
        <authorList>
            <consortium name="RefSeq"/>
        </authorList>
    </citation>
    <scope>IDENTIFICATION</scope>
</reference>
<keyword evidence="9" id="KW-1185">Reference proteome</keyword>
<evidence type="ECO:0000313" key="10">
    <source>
        <dbReference type="RefSeq" id="XP_014667600.1"/>
    </source>
</evidence>
<evidence type="ECO:0000256" key="1">
    <source>
        <dbReference type="ARBA" id="ARBA00004123"/>
    </source>
</evidence>
<feature type="coiled-coil region" evidence="7">
    <location>
        <begin position="459"/>
        <end position="532"/>
    </location>
</feature>
<feature type="compositionally biased region" description="Basic and acidic residues" evidence="8">
    <location>
        <begin position="32"/>
        <end position="41"/>
    </location>
</feature>
<proteinExistence type="inferred from homology"/>
<evidence type="ECO:0000256" key="8">
    <source>
        <dbReference type="SAM" id="MobiDB-lite"/>
    </source>
</evidence>
<dbReference type="GeneID" id="106809141"/>
<feature type="region of interest" description="Disordered" evidence="8">
    <location>
        <begin position="25"/>
        <end position="52"/>
    </location>
</feature>